<dbReference type="InterPro" id="IPR019546">
    <property type="entry name" value="TAT_signal_bac_arc"/>
</dbReference>
<dbReference type="Pfam" id="PF02256">
    <property type="entry name" value="Fe_hyd_SSU"/>
    <property type="match status" value="1"/>
</dbReference>
<keyword evidence="4" id="KW-0411">Iron-sulfur</keyword>
<evidence type="ECO:0000256" key="3">
    <source>
        <dbReference type="ARBA" id="ARBA00022723"/>
    </source>
</evidence>
<evidence type="ECO:0000259" key="5">
    <source>
        <dbReference type="SMART" id="SM00902"/>
    </source>
</evidence>
<gene>
    <name evidence="6" type="ORF">PSDVSF_31430</name>
</gene>
<accession>A0ABN6EXP3</accession>
<comment type="subcellular location">
    <subcellularLocation>
        <location evidence="1">Periplasm</location>
    </subcellularLocation>
</comment>
<dbReference type="SUPFAM" id="SSF48674">
    <property type="entry name" value="Fe-only hydrogenase smaller subunit"/>
    <property type="match status" value="1"/>
</dbReference>
<dbReference type="Proteomes" id="UP001053296">
    <property type="component" value="Chromosome"/>
</dbReference>
<dbReference type="InterPro" id="IPR008953">
    <property type="entry name" value="Fe_hydrogenase_HydB"/>
</dbReference>
<protein>
    <recommendedName>
        <fullName evidence="5">Iron hydrogenase small subunit domain-containing protein</fullName>
    </recommendedName>
</protein>
<evidence type="ECO:0000256" key="2">
    <source>
        <dbReference type="ARBA" id="ARBA00011771"/>
    </source>
</evidence>
<organism evidence="6 7">
    <name type="scientific">Pseudodesulfovibrio sediminis</name>
    <dbReference type="NCBI Taxonomy" id="2810563"/>
    <lineage>
        <taxon>Bacteria</taxon>
        <taxon>Pseudomonadati</taxon>
        <taxon>Thermodesulfobacteriota</taxon>
        <taxon>Desulfovibrionia</taxon>
        <taxon>Desulfovibrionales</taxon>
        <taxon>Desulfovibrionaceae</taxon>
    </lineage>
</organism>
<sequence length="112" mass="12457">MKMNRRAFIKACGIMTGYAVLGLNITKEAVASSMSFVGLRQTSVYAADANAKIYAIRKSQDNPMIKKIYDKKDGFLHEGPCGHMSHHLLHTHYIDRSAKVAALKDRGVTLNF</sequence>
<dbReference type="EMBL" id="AP024485">
    <property type="protein sequence ID" value="BCS89901.1"/>
    <property type="molecule type" value="Genomic_DNA"/>
</dbReference>
<keyword evidence="3" id="KW-0479">Metal-binding</keyword>
<evidence type="ECO:0000313" key="7">
    <source>
        <dbReference type="Proteomes" id="UP001053296"/>
    </source>
</evidence>
<feature type="domain" description="Iron hydrogenase small subunit" evidence="5">
    <location>
        <begin position="31"/>
        <end position="97"/>
    </location>
</feature>
<dbReference type="InterPro" id="IPR003149">
    <property type="entry name" value="Fe_hydrogenase_ssu"/>
</dbReference>
<dbReference type="SMART" id="SM00902">
    <property type="entry name" value="Fe_hyd_SSU"/>
    <property type="match status" value="1"/>
</dbReference>
<keyword evidence="4" id="KW-0408">Iron</keyword>
<evidence type="ECO:0000313" key="6">
    <source>
        <dbReference type="EMBL" id="BCS89901.1"/>
    </source>
</evidence>
<dbReference type="NCBIfam" id="TIGR01409">
    <property type="entry name" value="TAT_signal_seq"/>
    <property type="match status" value="1"/>
</dbReference>
<proteinExistence type="predicted"/>
<dbReference type="PROSITE" id="PS51318">
    <property type="entry name" value="TAT"/>
    <property type="match status" value="1"/>
</dbReference>
<dbReference type="RefSeq" id="WP_229591855.1">
    <property type="nucleotide sequence ID" value="NZ_AP024485.1"/>
</dbReference>
<comment type="subunit">
    <text evidence="2">Heterodimer of a large and a small subunit.</text>
</comment>
<reference evidence="6" key="1">
    <citation type="journal article" date="2022" name="Arch. Microbiol.">
        <title>Pseudodesulfovibrio sediminis sp. nov., a mesophilic and neutrophilic sulfate-reducing bacterium isolated from sediment of a brackish lake.</title>
        <authorList>
            <person name="Takahashi A."/>
            <person name="Kojima H."/>
            <person name="Watanabe M."/>
            <person name="Fukui M."/>
        </authorList>
    </citation>
    <scope>NUCLEOTIDE SEQUENCE</scope>
    <source>
        <strain evidence="6">SF6</strain>
    </source>
</reference>
<dbReference type="InterPro" id="IPR036991">
    <property type="entry name" value="Fe_hydrogenase_ssu_sf"/>
</dbReference>
<evidence type="ECO:0000256" key="4">
    <source>
        <dbReference type="ARBA" id="ARBA00023014"/>
    </source>
</evidence>
<evidence type="ECO:0000256" key="1">
    <source>
        <dbReference type="ARBA" id="ARBA00004418"/>
    </source>
</evidence>
<dbReference type="Gene3D" id="4.10.260.20">
    <property type="entry name" value="Iron hydrogenase, small subunit"/>
    <property type="match status" value="1"/>
</dbReference>
<name>A0ABN6EXP3_9BACT</name>
<dbReference type="InterPro" id="IPR006311">
    <property type="entry name" value="TAT_signal"/>
</dbReference>
<keyword evidence="7" id="KW-1185">Reference proteome</keyword>